<dbReference type="Pfam" id="PF00202">
    <property type="entry name" value="Aminotran_3"/>
    <property type="match status" value="1"/>
</dbReference>
<reference evidence="2 3" key="1">
    <citation type="journal article" date="2013" name="Genome Announc.">
        <title>Draft Genome Sequence of Winogradskyella psychrotolerans RS-3T, Isolated from the Marine Transect of Kongsfjorden, Ny-Alesund, Svalbard, Arctic Ocean.</title>
        <authorList>
            <person name="Kumar Pinnaka A."/>
            <person name="Ara S."/>
            <person name="Singh A."/>
            <person name="Shivaji S."/>
        </authorList>
    </citation>
    <scope>NUCLEOTIDE SEQUENCE [LARGE SCALE GENOMIC DNA]</scope>
    <source>
        <strain evidence="2 3">RS-3</strain>
    </source>
</reference>
<dbReference type="InterPro" id="IPR015424">
    <property type="entry name" value="PyrdxlP-dep_Trfase"/>
</dbReference>
<dbReference type="Proteomes" id="UP000014962">
    <property type="component" value="Unassembled WGS sequence"/>
</dbReference>
<comment type="cofactor">
    <cofactor evidence="1">
        <name>pyridoxal 5'-phosphate</name>
        <dbReference type="ChEBI" id="CHEBI:597326"/>
    </cofactor>
</comment>
<evidence type="ECO:0000256" key="1">
    <source>
        <dbReference type="ARBA" id="ARBA00001933"/>
    </source>
</evidence>
<evidence type="ECO:0000313" key="3">
    <source>
        <dbReference type="Proteomes" id="UP000014962"/>
    </source>
</evidence>
<accession>S7X9N6</accession>
<dbReference type="InterPro" id="IPR015422">
    <property type="entry name" value="PyrdxlP-dep_Trfase_small"/>
</dbReference>
<dbReference type="InterPro" id="IPR005814">
    <property type="entry name" value="Aminotrans_3"/>
</dbReference>
<keyword evidence="2" id="KW-0808">Transferase</keyword>
<name>S7X9N6_9FLAO</name>
<dbReference type="PANTHER" id="PTHR43713">
    <property type="entry name" value="GLUTAMATE-1-SEMIALDEHYDE 2,1-AMINOMUTASE"/>
    <property type="match status" value="1"/>
</dbReference>
<dbReference type="PATRIC" id="fig|641526.4.peg.2329"/>
<dbReference type="SUPFAM" id="SSF53383">
    <property type="entry name" value="PLP-dependent transferases"/>
    <property type="match status" value="1"/>
</dbReference>
<dbReference type="EC" id="5.4.3.8" evidence="2"/>
<comment type="caution">
    <text evidence="2">The sequence shown here is derived from an EMBL/GenBank/DDBJ whole genome shotgun (WGS) entry which is preliminary data.</text>
</comment>
<keyword evidence="3" id="KW-1185">Reference proteome</keyword>
<sequence>MLYQRSSALFKEAQKVIPGGVNSPVRAFSAVGGTPIFAKSAKGAYVYDEDGNRFIDYINSWGPMLLGHAFPPVVDAVIEKSKTRNFIWDANSY</sequence>
<organism evidence="2 3">
    <name type="scientific">Winogradskyella psychrotolerans RS-3</name>
    <dbReference type="NCBI Taxonomy" id="641526"/>
    <lineage>
        <taxon>Bacteria</taxon>
        <taxon>Pseudomonadati</taxon>
        <taxon>Bacteroidota</taxon>
        <taxon>Flavobacteriia</taxon>
        <taxon>Flavobacteriales</taxon>
        <taxon>Flavobacteriaceae</taxon>
        <taxon>Winogradskyella</taxon>
    </lineage>
</organism>
<proteinExistence type="predicted"/>
<dbReference type="GO" id="GO:0042286">
    <property type="term" value="F:glutamate-1-semialdehyde 2,1-aminomutase activity"/>
    <property type="evidence" value="ECO:0007669"/>
    <property type="project" value="UniProtKB-EC"/>
</dbReference>
<dbReference type="STRING" id="641526.ADIWIN_2346"/>
<dbReference type="EMBL" id="ATMR01000102">
    <property type="protein sequence ID" value="EPR72733.1"/>
    <property type="molecule type" value="Genomic_DNA"/>
</dbReference>
<dbReference type="eggNOG" id="COG0001">
    <property type="taxonomic scope" value="Bacteria"/>
</dbReference>
<protein>
    <submittedName>
        <fullName evidence="2">Glutamate-1-semialdehyde aminotransferase</fullName>
        <ecNumber evidence="2">5.4.3.8</ecNumber>
    </submittedName>
</protein>
<gene>
    <name evidence="2" type="ORF">ADIWIN_2346</name>
</gene>
<dbReference type="GO" id="GO:0008483">
    <property type="term" value="F:transaminase activity"/>
    <property type="evidence" value="ECO:0007669"/>
    <property type="project" value="UniProtKB-KW"/>
</dbReference>
<keyword evidence="2" id="KW-0413">Isomerase</keyword>
<dbReference type="PANTHER" id="PTHR43713:SF3">
    <property type="entry name" value="GLUTAMATE-1-SEMIALDEHYDE 2,1-AMINOMUTASE 1, CHLOROPLASTIC-RELATED"/>
    <property type="match status" value="1"/>
</dbReference>
<dbReference type="Gene3D" id="3.90.1150.10">
    <property type="entry name" value="Aspartate Aminotransferase, domain 1"/>
    <property type="match status" value="1"/>
</dbReference>
<keyword evidence="2" id="KW-0032">Aminotransferase</keyword>
<evidence type="ECO:0000313" key="2">
    <source>
        <dbReference type="EMBL" id="EPR72733.1"/>
    </source>
</evidence>
<dbReference type="AlphaFoldDB" id="S7X9N6"/>
<dbReference type="GO" id="GO:0030170">
    <property type="term" value="F:pyridoxal phosphate binding"/>
    <property type="evidence" value="ECO:0007669"/>
    <property type="project" value="InterPro"/>
</dbReference>